<comment type="caution">
    <text evidence="5">The sequence shown here is derived from an EMBL/GenBank/DDBJ whole genome shotgun (WGS) entry which is preliminary data.</text>
</comment>
<organism evidence="5 6">
    <name type="scientific">Sulfurisphaera tokodaii</name>
    <dbReference type="NCBI Taxonomy" id="111955"/>
    <lineage>
        <taxon>Archaea</taxon>
        <taxon>Thermoproteota</taxon>
        <taxon>Thermoprotei</taxon>
        <taxon>Sulfolobales</taxon>
        <taxon>Sulfolobaceae</taxon>
        <taxon>Sulfurisphaera</taxon>
    </lineage>
</organism>
<dbReference type="GO" id="GO:0050660">
    <property type="term" value="F:flavin adenine dinucleotide binding"/>
    <property type="evidence" value="ECO:0007669"/>
    <property type="project" value="InterPro"/>
</dbReference>
<evidence type="ECO:0000259" key="4">
    <source>
        <dbReference type="Pfam" id="PF02913"/>
    </source>
</evidence>
<evidence type="ECO:0000256" key="2">
    <source>
        <dbReference type="ARBA" id="ARBA00022827"/>
    </source>
</evidence>
<sequence>MRKLKQVTDPHNIFNPGKLL</sequence>
<feature type="region of interest" description="Disordered" evidence="3">
    <location>
        <begin position="1"/>
        <end position="20"/>
    </location>
</feature>
<evidence type="ECO:0000256" key="3">
    <source>
        <dbReference type="SAM" id="MobiDB-lite"/>
    </source>
</evidence>
<dbReference type="GO" id="GO:0003824">
    <property type="term" value="F:catalytic activity"/>
    <property type="evidence" value="ECO:0007669"/>
    <property type="project" value="InterPro"/>
</dbReference>
<name>A0A832TPF5_9CREN</name>
<dbReference type="Pfam" id="PF02913">
    <property type="entry name" value="FAD-oxidase_C"/>
    <property type="match status" value="1"/>
</dbReference>
<keyword evidence="2" id="KW-0274">FAD</keyword>
<dbReference type="InterPro" id="IPR016164">
    <property type="entry name" value="FAD-linked_Oxase-like_C"/>
</dbReference>
<proteinExistence type="predicted"/>
<protein>
    <submittedName>
        <fullName evidence="5">FAD-binding oxidoreductase</fullName>
    </submittedName>
</protein>
<evidence type="ECO:0000313" key="5">
    <source>
        <dbReference type="EMBL" id="HII74009.1"/>
    </source>
</evidence>
<dbReference type="AlphaFoldDB" id="A0A832TPF5"/>
<accession>A0A832TPF5</accession>
<dbReference type="Gene3D" id="1.10.45.10">
    <property type="entry name" value="Vanillyl-alcohol Oxidase, Chain A, domain 4"/>
    <property type="match status" value="1"/>
</dbReference>
<reference evidence="5" key="1">
    <citation type="journal article" date="2020" name="bioRxiv">
        <title>A rank-normalized archaeal taxonomy based on genome phylogeny resolves widespread incomplete and uneven classifications.</title>
        <authorList>
            <person name="Rinke C."/>
            <person name="Chuvochina M."/>
            <person name="Mussig A.J."/>
            <person name="Chaumeil P.-A."/>
            <person name="Waite D.W."/>
            <person name="Whitman W.B."/>
            <person name="Parks D.H."/>
            <person name="Hugenholtz P."/>
        </authorList>
    </citation>
    <scope>NUCLEOTIDE SEQUENCE</scope>
    <source>
        <strain evidence="5">UBA8838</strain>
    </source>
</reference>
<keyword evidence="1" id="KW-0285">Flavoprotein</keyword>
<dbReference type="InterPro" id="IPR016171">
    <property type="entry name" value="Vanillyl_alc_oxidase_C-sub2"/>
</dbReference>
<dbReference type="SUPFAM" id="SSF55103">
    <property type="entry name" value="FAD-linked oxidases, C-terminal domain"/>
    <property type="match status" value="1"/>
</dbReference>
<gene>
    <name evidence="5" type="ORF">HA332_06445</name>
</gene>
<dbReference type="EMBL" id="DUJO01000025">
    <property type="protein sequence ID" value="HII74009.1"/>
    <property type="molecule type" value="Genomic_DNA"/>
</dbReference>
<dbReference type="InterPro" id="IPR004113">
    <property type="entry name" value="FAD-bd_oxidored_4_C"/>
</dbReference>
<feature type="domain" description="FAD-binding oxidoreductase/transferase type 4 C-terminal" evidence="4">
    <location>
        <begin position="1"/>
        <end position="19"/>
    </location>
</feature>
<evidence type="ECO:0000313" key="6">
    <source>
        <dbReference type="Proteomes" id="UP000646844"/>
    </source>
</evidence>
<evidence type="ECO:0000256" key="1">
    <source>
        <dbReference type="ARBA" id="ARBA00022630"/>
    </source>
</evidence>
<dbReference type="Proteomes" id="UP000646844">
    <property type="component" value="Unassembled WGS sequence"/>
</dbReference>